<keyword evidence="15" id="KW-1015">Disulfide bond</keyword>
<evidence type="ECO:0000256" key="22">
    <source>
        <dbReference type="ARBA" id="ARBA00073714"/>
    </source>
</evidence>
<evidence type="ECO:0000256" key="21">
    <source>
        <dbReference type="ARBA" id="ARBA00063035"/>
    </source>
</evidence>
<keyword evidence="8" id="KW-0067">ATP-binding</keyword>
<dbReference type="GO" id="GO:0055064">
    <property type="term" value="P:chloride ion homeostasis"/>
    <property type="evidence" value="ECO:0007669"/>
    <property type="project" value="TreeGrafter"/>
</dbReference>
<comment type="function">
    <text evidence="20">Electroneutral sodium and chloride ion cotransporter, which acts as a key mediator of sodium and chloride reabsorption in kidney distal convoluted tubules. Also acts as a receptor for the pro-inflammatory cytokine IL18, thereby contributing to IL18-induced cytokine production, including IFNG, IL6, IL18 and CCL2. May act either independently of IL18R1, or in a complex with IL18R1.</text>
</comment>
<keyword evidence="4" id="KW-1003">Cell membrane</keyword>
<dbReference type="Pfam" id="PF00324">
    <property type="entry name" value="AA_permease"/>
    <property type="match status" value="1"/>
</dbReference>
<dbReference type="PANTHER" id="PTHR11827:SF9">
    <property type="entry name" value="SOLUTE CARRIER FAMILY 12 MEMBER 3"/>
    <property type="match status" value="1"/>
</dbReference>
<evidence type="ECO:0000313" key="29">
    <source>
        <dbReference type="Ensembl" id="ENSCCNP00000028900.1"/>
    </source>
</evidence>
<evidence type="ECO:0000256" key="2">
    <source>
        <dbReference type="ARBA" id="ARBA00010593"/>
    </source>
</evidence>
<feature type="transmembrane region" description="Helical" evidence="25">
    <location>
        <begin position="373"/>
        <end position="393"/>
    </location>
</feature>
<keyword evidence="17" id="KW-0739">Sodium transport</keyword>
<comment type="similarity">
    <text evidence="2">Belongs to the SLC12A transporter family.</text>
</comment>
<evidence type="ECO:0000256" key="19">
    <source>
        <dbReference type="ARBA" id="ARBA00050884"/>
    </source>
</evidence>
<name>A0A8C0XHT6_CASCN</name>
<keyword evidence="11 25" id="KW-1133">Transmembrane helix</keyword>
<reference evidence="29" key="1">
    <citation type="submission" date="2023-09" db="UniProtKB">
        <authorList>
            <consortium name="Ensembl"/>
        </authorList>
    </citation>
    <scope>IDENTIFICATION</scope>
</reference>
<evidence type="ECO:0000256" key="7">
    <source>
        <dbReference type="ARBA" id="ARBA00022741"/>
    </source>
</evidence>
<evidence type="ECO:0000259" key="28">
    <source>
        <dbReference type="Pfam" id="PF08403"/>
    </source>
</evidence>
<keyword evidence="26" id="KW-0732">Signal</keyword>
<comment type="subunit">
    <text evidence="21">Homodimer; adopts a domain-swap conformation at the scissor helices connecting the transmembrane domain and C-terminal domain. Interacts with KLHL3. Interacts with IL18R1; this interaction is increased by IL18 treatment.</text>
</comment>
<dbReference type="Gene3D" id="1.20.1740.10">
    <property type="entry name" value="Amino acid/polyamine transporter I"/>
    <property type="match status" value="1"/>
</dbReference>
<keyword evidence="13" id="KW-0406">Ion transport</keyword>
<evidence type="ECO:0000256" key="11">
    <source>
        <dbReference type="ARBA" id="ARBA00022989"/>
    </source>
</evidence>
<evidence type="ECO:0000256" key="20">
    <source>
        <dbReference type="ARBA" id="ARBA00056815"/>
    </source>
</evidence>
<dbReference type="GO" id="GO:0016324">
    <property type="term" value="C:apical plasma membrane"/>
    <property type="evidence" value="ECO:0007669"/>
    <property type="project" value="UniProtKB-SubCell"/>
</dbReference>
<keyword evidence="18" id="KW-0868">Chloride</keyword>
<feature type="domain" description="Amino acid permease N-terminal" evidence="28">
    <location>
        <begin position="84"/>
        <end position="149"/>
    </location>
</feature>
<proteinExistence type="inferred from homology"/>
<protein>
    <recommendedName>
        <fullName evidence="22">Solute carrier family 12 member 3</fullName>
    </recommendedName>
    <alternativeName>
        <fullName evidence="23">Na-Cl symporter</fullName>
    </alternativeName>
    <alternativeName>
        <fullName evidence="24">Thiazide-sensitive sodium-chloride cotransporter</fullName>
    </alternativeName>
</protein>
<dbReference type="InterPro" id="IPR004842">
    <property type="entry name" value="SLC12A_fam"/>
</dbReference>
<evidence type="ECO:0000256" key="12">
    <source>
        <dbReference type="ARBA" id="ARBA00023053"/>
    </source>
</evidence>
<feature type="signal peptide" evidence="26">
    <location>
        <begin position="1"/>
        <end position="22"/>
    </location>
</feature>
<sequence>MTTFWGCHQALVFCSLPLNVQQRQTSGLGEPEETWLAIMAELPVAETPGDLALCSGRFTISTLRGADEPPSPAVYDSSHPSHLTHGSTLYMRTFGYNTIDVVPAYDHYANSALPGEPRKMRPTLADLHSFLKVSTISENCRPNHELADGLMEDEAGTNHEKNPGEPVRFGWVKGVMIRCMLNIWGVILYLRLPWITAQAGIVLTWVIILLSVMVTSITGLSISAISTNGKVKSGGTYFLISRSLGPELGGSIGLIFAFANAVGVAMHTVGFAETVRDLLQEHDTPIVDPINDIRIVGVITVTVLLGISLAGMEWESKAQVLFFLVIMVSFANYLVGTLIPPSEDKASKGFFSYHGDIFVQNLVPSWRGVDGSFFGMFSIFFPSATGILAGANISGDLKVSRTHPSCVGTRRVGSMACQDLPLGTELGRVRASHIQSSSAQFNPTAISAFLL</sequence>
<evidence type="ECO:0000256" key="3">
    <source>
        <dbReference type="ARBA" id="ARBA00022448"/>
    </source>
</evidence>
<keyword evidence="12" id="KW-0915">Sodium</keyword>
<keyword evidence="3" id="KW-0813">Transport</keyword>
<evidence type="ECO:0000256" key="10">
    <source>
        <dbReference type="ARBA" id="ARBA00022847"/>
    </source>
</evidence>
<evidence type="ECO:0000256" key="26">
    <source>
        <dbReference type="SAM" id="SignalP"/>
    </source>
</evidence>
<keyword evidence="5" id="KW-0597">Phosphoprotein</keyword>
<accession>A0A8C0XHT6</accession>
<organism evidence="29">
    <name type="scientific">Castor canadensis</name>
    <name type="common">American beaver</name>
    <dbReference type="NCBI Taxonomy" id="51338"/>
    <lineage>
        <taxon>Eukaryota</taxon>
        <taxon>Metazoa</taxon>
        <taxon>Chordata</taxon>
        <taxon>Craniata</taxon>
        <taxon>Vertebrata</taxon>
        <taxon>Euteleostomi</taxon>
        <taxon>Mammalia</taxon>
        <taxon>Eutheria</taxon>
        <taxon>Euarchontoglires</taxon>
        <taxon>Glires</taxon>
        <taxon>Rodentia</taxon>
        <taxon>Castorimorpha</taxon>
        <taxon>Castoridae</taxon>
        <taxon>Castor</taxon>
    </lineage>
</organism>
<keyword evidence="6 25" id="KW-0812">Transmembrane</keyword>
<evidence type="ECO:0000256" key="5">
    <source>
        <dbReference type="ARBA" id="ARBA00022553"/>
    </source>
</evidence>
<dbReference type="GO" id="GO:0005524">
    <property type="term" value="F:ATP binding"/>
    <property type="evidence" value="ECO:0007669"/>
    <property type="project" value="UniProtKB-KW"/>
</dbReference>
<evidence type="ECO:0000256" key="18">
    <source>
        <dbReference type="ARBA" id="ARBA00023214"/>
    </source>
</evidence>
<evidence type="ECO:0000256" key="1">
    <source>
        <dbReference type="ARBA" id="ARBA00004424"/>
    </source>
</evidence>
<evidence type="ECO:0000256" key="13">
    <source>
        <dbReference type="ARBA" id="ARBA00023065"/>
    </source>
</evidence>
<evidence type="ECO:0000256" key="25">
    <source>
        <dbReference type="SAM" id="Phobius"/>
    </source>
</evidence>
<evidence type="ECO:0000256" key="8">
    <source>
        <dbReference type="ARBA" id="ARBA00022840"/>
    </source>
</evidence>
<dbReference type="GO" id="GO:0055075">
    <property type="term" value="P:potassium ion homeostasis"/>
    <property type="evidence" value="ECO:0007669"/>
    <property type="project" value="TreeGrafter"/>
</dbReference>
<keyword evidence="10" id="KW-0769">Symport</keyword>
<evidence type="ECO:0000256" key="9">
    <source>
        <dbReference type="ARBA" id="ARBA00022843"/>
    </source>
</evidence>
<feature type="transmembrane region" description="Helical" evidence="25">
    <location>
        <begin position="202"/>
        <end position="227"/>
    </location>
</feature>
<evidence type="ECO:0000256" key="23">
    <source>
        <dbReference type="ARBA" id="ARBA00076232"/>
    </source>
</evidence>
<feature type="domain" description="Amino acid permease/ SLC12A" evidence="27">
    <location>
        <begin position="174"/>
        <end position="401"/>
    </location>
</feature>
<keyword evidence="9" id="KW-0832">Ubl conjugation</keyword>
<keyword evidence="7" id="KW-0547">Nucleotide-binding</keyword>
<dbReference type="GO" id="GO:0006884">
    <property type="term" value="P:cell volume homeostasis"/>
    <property type="evidence" value="ECO:0007669"/>
    <property type="project" value="TreeGrafter"/>
</dbReference>
<evidence type="ECO:0000256" key="4">
    <source>
        <dbReference type="ARBA" id="ARBA00022475"/>
    </source>
</evidence>
<evidence type="ECO:0000256" key="16">
    <source>
        <dbReference type="ARBA" id="ARBA00023180"/>
    </source>
</evidence>
<comment type="catalytic activity">
    <reaction evidence="19">
        <text>chloride(out) + Na(+)(out) = chloride(in) + Na(+)(in)</text>
        <dbReference type="Rhea" id="RHEA:73887"/>
        <dbReference type="ChEBI" id="CHEBI:17996"/>
        <dbReference type="ChEBI" id="CHEBI:29101"/>
    </reaction>
</comment>
<evidence type="ECO:0000256" key="24">
    <source>
        <dbReference type="ARBA" id="ARBA00077939"/>
    </source>
</evidence>
<feature type="transmembrane region" description="Helical" evidence="25">
    <location>
        <begin position="292"/>
        <end position="311"/>
    </location>
</feature>
<dbReference type="PANTHER" id="PTHR11827">
    <property type="entry name" value="SOLUTE CARRIER FAMILY 12, CATION COTRANSPORTERS"/>
    <property type="match status" value="1"/>
</dbReference>
<dbReference type="GO" id="GO:0055078">
    <property type="term" value="P:sodium ion homeostasis"/>
    <property type="evidence" value="ECO:0007669"/>
    <property type="project" value="TreeGrafter"/>
</dbReference>
<dbReference type="GO" id="GO:0008511">
    <property type="term" value="F:sodium:potassium:chloride symporter activity"/>
    <property type="evidence" value="ECO:0007669"/>
    <property type="project" value="TreeGrafter"/>
</dbReference>
<dbReference type="AlphaFoldDB" id="A0A8C0XHT6"/>
<feature type="chain" id="PRO_5034972838" description="Solute carrier family 12 member 3" evidence="26">
    <location>
        <begin position="23"/>
        <end position="451"/>
    </location>
</feature>
<feature type="transmembrane region" description="Helical" evidence="25">
    <location>
        <begin position="171"/>
        <end position="190"/>
    </location>
</feature>
<dbReference type="Pfam" id="PF08403">
    <property type="entry name" value="AA_permease_N"/>
    <property type="match status" value="1"/>
</dbReference>
<evidence type="ECO:0000259" key="27">
    <source>
        <dbReference type="Pfam" id="PF00324"/>
    </source>
</evidence>
<dbReference type="Ensembl" id="ENSCCNT00000036469.1">
    <property type="protein sequence ID" value="ENSCCNP00000028900.1"/>
    <property type="gene ID" value="ENSCCNG00000027783.1"/>
</dbReference>
<comment type="subcellular location">
    <subcellularLocation>
        <location evidence="1">Apical cell membrane</location>
        <topology evidence="1">Multi-pass membrane protein</topology>
    </subcellularLocation>
</comment>
<dbReference type="InterPro" id="IPR013612">
    <property type="entry name" value="AA_permease_N"/>
</dbReference>
<keyword evidence="14 25" id="KW-0472">Membrane</keyword>
<feature type="transmembrane region" description="Helical" evidence="25">
    <location>
        <begin position="248"/>
        <end position="272"/>
    </location>
</feature>
<dbReference type="GO" id="GO:1990573">
    <property type="term" value="P:potassium ion import across plasma membrane"/>
    <property type="evidence" value="ECO:0007669"/>
    <property type="project" value="TreeGrafter"/>
</dbReference>
<evidence type="ECO:0000256" key="15">
    <source>
        <dbReference type="ARBA" id="ARBA00023157"/>
    </source>
</evidence>
<dbReference type="FunFam" id="1.20.1740.10:FF:000018">
    <property type="entry name" value="solute carrier family 12 member 3 isoform X2"/>
    <property type="match status" value="1"/>
</dbReference>
<evidence type="ECO:0000256" key="17">
    <source>
        <dbReference type="ARBA" id="ARBA00023201"/>
    </source>
</evidence>
<evidence type="ECO:0000256" key="6">
    <source>
        <dbReference type="ARBA" id="ARBA00022692"/>
    </source>
</evidence>
<dbReference type="InterPro" id="IPR004841">
    <property type="entry name" value="AA-permease/SLC12A_dom"/>
</dbReference>
<keyword evidence="16" id="KW-0325">Glycoprotein</keyword>
<evidence type="ECO:0000256" key="14">
    <source>
        <dbReference type="ARBA" id="ARBA00023136"/>
    </source>
</evidence>
<gene>
    <name evidence="29" type="primary">LOC109700439</name>
</gene>
<feature type="transmembrane region" description="Helical" evidence="25">
    <location>
        <begin position="320"/>
        <end position="339"/>
    </location>
</feature>